<dbReference type="Gene3D" id="3.20.20.70">
    <property type="entry name" value="Aldolase class I"/>
    <property type="match status" value="1"/>
</dbReference>
<dbReference type="InterPro" id="IPR013785">
    <property type="entry name" value="Aldolase_TIM"/>
</dbReference>
<evidence type="ECO:0000256" key="3">
    <source>
        <dbReference type="ARBA" id="ARBA00022676"/>
    </source>
</evidence>
<dbReference type="AlphaFoldDB" id="A0A2U2BFH3"/>
<evidence type="ECO:0000256" key="5">
    <source>
        <dbReference type="PIRNR" id="PIRNR006250"/>
    </source>
</evidence>
<dbReference type="InterPro" id="IPR027277">
    <property type="entry name" value="NadC/ModD"/>
</dbReference>
<dbReference type="InterPro" id="IPR006242">
    <property type="entry name" value="ModD"/>
</dbReference>
<dbReference type="NCBIfam" id="TIGR01334">
    <property type="entry name" value="modD"/>
    <property type="match status" value="1"/>
</dbReference>
<sequence length="300" mass="31954">MTVFFEQSQIDQWIGEDASYLDLTSHMLGLHNQHTTLRYVVRDHIRVAGTEEVAEIVRSCGGQTQHYTPSGVAAMPGQTILLAQGPAKALLRAWKVGQNLLEFACGIATLTHQVVQAVQTVNASVAVLTTRKHAPGVRKLALKATLSGGAMPHRLGLGETILIFPQHRALMGGWEEVGRAIARHKYALCEKKIVIEAADMDEAYSAAQAGADVVQFDKVPPETLAQIVPALRKAHPNITILAAGGIHAGNAAAYAATGVNALVTSSLHYAKPADIGVKVSLTEPAESQEPLVATKMEGLE</sequence>
<dbReference type="Pfam" id="PF02749">
    <property type="entry name" value="QRPTase_N"/>
    <property type="match status" value="1"/>
</dbReference>
<dbReference type="PANTHER" id="PTHR32179:SF4">
    <property type="entry name" value="PYROPHOSPHORYLASE MODD-RELATED"/>
    <property type="match status" value="1"/>
</dbReference>
<dbReference type="InterPro" id="IPR037128">
    <property type="entry name" value="Quinolinate_PRibosylTase_N_sf"/>
</dbReference>
<comment type="similarity">
    <text evidence="1 5">Belongs to the NadC/ModD family.</text>
</comment>
<reference evidence="8 9" key="2">
    <citation type="submission" date="2018-05" db="EMBL/GenBank/DDBJ databases">
        <authorList>
            <person name="Lanie J.A."/>
            <person name="Ng W.-L."/>
            <person name="Kazmierczak K.M."/>
            <person name="Andrzejewski T.M."/>
            <person name="Davidsen T.M."/>
            <person name="Wayne K.J."/>
            <person name="Tettelin H."/>
            <person name="Glass J.I."/>
            <person name="Rusch D."/>
            <person name="Podicherti R."/>
            <person name="Tsui H.-C.T."/>
            <person name="Winkler M.E."/>
        </authorList>
    </citation>
    <scope>NUCLEOTIDE SEQUENCE [LARGE SCALE GENOMIC DNA]</scope>
    <source>
        <strain evidence="8 9">YBY</strain>
    </source>
</reference>
<dbReference type="GO" id="GO:0009435">
    <property type="term" value="P:NAD+ biosynthetic process"/>
    <property type="evidence" value="ECO:0007669"/>
    <property type="project" value="InterPro"/>
</dbReference>
<comment type="caution">
    <text evidence="8">The sequence shown here is derived from an EMBL/GenBank/DDBJ whole genome shotgun (WGS) entry which is preliminary data.</text>
</comment>
<dbReference type="FunFam" id="3.20.20.70:FF:000030">
    <property type="entry name" value="Nicotinate-nucleotide pyrophosphorylase, carboxylating"/>
    <property type="match status" value="1"/>
</dbReference>
<feature type="domain" description="Quinolinate phosphoribosyl transferase N-terminal" evidence="7">
    <location>
        <begin position="22"/>
        <end position="105"/>
    </location>
</feature>
<evidence type="ECO:0000313" key="8">
    <source>
        <dbReference type="EMBL" id="PWE12759.1"/>
    </source>
</evidence>
<dbReference type="Pfam" id="PF01729">
    <property type="entry name" value="QRPTase_C"/>
    <property type="match status" value="1"/>
</dbReference>
<organism evidence="8 9">
    <name type="scientific">Alcaligenes faecalis</name>
    <dbReference type="NCBI Taxonomy" id="511"/>
    <lineage>
        <taxon>Bacteria</taxon>
        <taxon>Pseudomonadati</taxon>
        <taxon>Pseudomonadota</taxon>
        <taxon>Betaproteobacteria</taxon>
        <taxon>Burkholderiales</taxon>
        <taxon>Alcaligenaceae</taxon>
        <taxon>Alcaligenes</taxon>
    </lineage>
</organism>
<dbReference type="GO" id="GO:0004514">
    <property type="term" value="F:nicotinate-nucleotide diphosphorylase (carboxylating) activity"/>
    <property type="evidence" value="ECO:0007669"/>
    <property type="project" value="InterPro"/>
</dbReference>
<evidence type="ECO:0000256" key="4">
    <source>
        <dbReference type="ARBA" id="ARBA00022679"/>
    </source>
</evidence>
<evidence type="ECO:0000259" key="6">
    <source>
        <dbReference type="Pfam" id="PF01729"/>
    </source>
</evidence>
<proteinExistence type="inferred from homology"/>
<feature type="domain" description="Quinolinate phosphoribosyl transferase C-terminal" evidence="6">
    <location>
        <begin position="107"/>
        <end position="277"/>
    </location>
</feature>
<dbReference type="InterPro" id="IPR002638">
    <property type="entry name" value="Quinolinate_PRibosylTrfase_C"/>
</dbReference>
<dbReference type="PIRSF" id="PIRSF006250">
    <property type="entry name" value="NadC_ModD"/>
    <property type="match status" value="1"/>
</dbReference>
<dbReference type="Gene3D" id="3.90.1170.20">
    <property type="entry name" value="Quinolinate phosphoribosyl transferase, N-terminal domain"/>
    <property type="match status" value="1"/>
</dbReference>
<evidence type="ECO:0000256" key="2">
    <source>
        <dbReference type="ARBA" id="ARBA00019205"/>
    </source>
</evidence>
<evidence type="ECO:0000259" key="7">
    <source>
        <dbReference type="Pfam" id="PF02749"/>
    </source>
</evidence>
<gene>
    <name evidence="8" type="primary">modD</name>
    <name evidence="8" type="ORF">DF183_18525</name>
</gene>
<keyword evidence="4 5" id="KW-0808">Transferase</keyword>
<dbReference type="GO" id="GO:0005737">
    <property type="term" value="C:cytoplasm"/>
    <property type="evidence" value="ECO:0007669"/>
    <property type="project" value="TreeGrafter"/>
</dbReference>
<dbReference type="PANTHER" id="PTHR32179">
    <property type="entry name" value="NICOTINATE-NUCLEOTIDE PYROPHOSPHORYLASE [CARBOXYLATING]"/>
    <property type="match status" value="1"/>
</dbReference>
<evidence type="ECO:0000256" key="1">
    <source>
        <dbReference type="ARBA" id="ARBA00009400"/>
    </source>
</evidence>
<keyword evidence="3 5" id="KW-0328">Glycosyltransferase</keyword>
<dbReference type="SUPFAM" id="SSF54675">
    <property type="entry name" value="Nicotinate/Quinolinate PRTase N-terminal domain-like"/>
    <property type="match status" value="1"/>
</dbReference>
<reference evidence="8 9" key="1">
    <citation type="submission" date="2018-05" db="EMBL/GenBank/DDBJ databases">
        <title>Genome Sequence of an Efficient Indole-Degrading Bacterium, Alcaligenes sp.YBY.</title>
        <authorList>
            <person name="Yang B."/>
        </authorList>
    </citation>
    <scope>NUCLEOTIDE SEQUENCE [LARGE SCALE GENOMIC DNA]</scope>
    <source>
        <strain evidence="8 9">YBY</strain>
    </source>
</reference>
<dbReference type="RefSeq" id="WP_109089863.1">
    <property type="nucleotide sequence ID" value="NZ_QEXO01000005.1"/>
</dbReference>
<dbReference type="InterPro" id="IPR036068">
    <property type="entry name" value="Nicotinate_pribotase-like_C"/>
</dbReference>
<dbReference type="EMBL" id="QEXO01000005">
    <property type="protein sequence ID" value="PWE12759.1"/>
    <property type="molecule type" value="Genomic_DNA"/>
</dbReference>
<evidence type="ECO:0000313" key="9">
    <source>
        <dbReference type="Proteomes" id="UP000245216"/>
    </source>
</evidence>
<dbReference type="Proteomes" id="UP000245216">
    <property type="component" value="Unassembled WGS sequence"/>
</dbReference>
<dbReference type="GO" id="GO:0034213">
    <property type="term" value="P:quinolinate catabolic process"/>
    <property type="evidence" value="ECO:0007669"/>
    <property type="project" value="TreeGrafter"/>
</dbReference>
<dbReference type="InterPro" id="IPR022412">
    <property type="entry name" value="Quinolinate_PRibosylTrfase_N"/>
</dbReference>
<dbReference type="SUPFAM" id="SSF51690">
    <property type="entry name" value="Nicotinate/Quinolinate PRTase C-terminal domain-like"/>
    <property type="match status" value="1"/>
</dbReference>
<name>A0A2U2BFH3_ALCFA</name>
<protein>
    <recommendedName>
        <fullName evidence="2">Putative pyrophosphorylase ModD</fullName>
    </recommendedName>
</protein>
<accession>A0A2U2BFH3</accession>
<dbReference type="STRING" id="511.UZ73_10085"/>